<protein>
    <recommendedName>
        <fullName evidence="7">Aflatoxin biosynthesis ketoreductase nor-1</fullName>
    </recommendedName>
</protein>
<dbReference type="RefSeq" id="XP_007786838.1">
    <property type="nucleotide sequence ID" value="XM_007788648.1"/>
</dbReference>
<dbReference type="PANTHER" id="PTHR43544">
    <property type="entry name" value="SHORT-CHAIN DEHYDROGENASE/REDUCTASE"/>
    <property type="match status" value="1"/>
</dbReference>
<dbReference type="InterPro" id="IPR020904">
    <property type="entry name" value="Sc_DH/Rdtase_CS"/>
</dbReference>
<proteinExistence type="inferred from homology"/>
<dbReference type="Gene3D" id="3.40.50.720">
    <property type="entry name" value="NAD(P)-binding Rossmann-like Domain"/>
    <property type="match status" value="1"/>
</dbReference>
<dbReference type="GO" id="GO:0005737">
    <property type="term" value="C:cytoplasm"/>
    <property type="evidence" value="ECO:0007669"/>
    <property type="project" value="TreeGrafter"/>
</dbReference>
<dbReference type="OrthoDB" id="9876299at2759"/>
<dbReference type="InterPro" id="IPR051468">
    <property type="entry name" value="Fungal_SecMetab_SDRs"/>
</dbReference>
<dbReference type="CDD" id="cd05325">
    <property type="entry name" value="carb_red_sniffer_like_SDR_c"/>
    <property type="match status" value="1"/>
</dbReference>
<accession>U1I210</accession>
<dbReference type="SUPFAM" id="SSF51735">
    <property type="entry name" value="NAD(P)-binding Rossmann-fold domains"/>
    <property type="match status" value="1"/>
</dbReference>
<dbReference type="PRINTS" id="PR00081">
    <property type="entry name" value="GDHRDH"/>
</dbReference>
<dbReference type="GeneID" id="19236413"/>
<dbReference type="HOGENOM" id="CLU_010194_9_1_1"/>
<dbReference type="InterPro" id="IPR002347">
    <property type="entry name" value="SDR_fam"/>
</dbReference>
<feature type="region of interest" description="Disordered" evidence="4">
    <location>
        <begin position="1"/>
        <end position="42"/>
    </location>
</feature>
<dbReference type="AlphaFoldDB" id="U1I210"/>
<keyword evidence="6" id="KW-1185">Reference proteome</keyword>
<dbReference type="OMA" id="ENDWIIC"/>
<name>U1I210_ENDPU</name>
<keyword evidence="3" id="KW-0560">Oxidoreductase</keyword>
<evidence type="ECO:0000256" key="4">
    <source>
        <dbReference type="SAM" id="MobiDB-lite"/>
    </source>
</evidence>
<evidence type="ECO:0000313" key="6">
    <source>
        <dbReference type="Proteomes" id="UP000019373"/>
    </source>
</evidence>
<dbReference type="Proteomes" id="UP000019373">
    <property type="component" value="Unassembled WGS sequence"/>
</dbReference>
<dbReference type="GO" id="GO:0016491">
    <property type="term" value="F:oxidoreductase activity"/>
    <property type="evidence" value="ECO:0007669"/>
    <property type="project" value="UniProtKB-KW"/>
</dbReference>
<evidence type="ECO:0000313" key="5">
    <source>
        <dbReference type="EMBL" id="ERF75989.1"/>
    </source>
</evidence>
<dbReference type="EMBL" id="KE720795">
    <property type="protein sequence ID" value="ERF75989.1"/>
    <property type="molecule type" value="Genomic_DNA"/>
</dbReference>
<dbReference type="Pfam" id="PF00106">
    <property type="entry name" value="adh_short"/>
    <property type="match status" value="1"/>
</dbReference>
<dbReference type="PANTHER" id="PTHR43544:SF7">
    <property type="entry name" value="NADB-LER2"/>
    <property type="match status" value="1"/>
</dbReference>
<keyword evidence="2" id="KW-0521">NADP</keyword>
<evidence type="ECO:0000256" key="3">
    <source>
        <dbReference type="ARBA" id="ARBA00023002"/>
    </source>
</evidence>
<dbReference type="eggNOG" id="KOG1611">
    <property type="taxonomic scope" value="Eukaryota"/>
</dbReference>
<reference evidence="6" key="1">
    <citation type="journal article" date="2014" name="BMC Genomics">
        <title>Genome characteristics reveal the impact of lichenization on lichen-forming fungus Endocarpon pusillum Hedwig (Verrucariales, Ascomycota).</title>
        <authorList>
            <person name="Wang Y.-Y."/>
            <person name="Liu B."/>
            <person name="Zhang X.-Y."/>
            <person name="Zhou Q.-M."/>
            <person name="Zhang T."/>
            <person name="Li H."/>
            <person name="Yu Y.-F."/>
            <person name="Zhang X.-L."/>
            <person name="Hao X.-Y."/>
            <person name="Wang M."/>
            <person name="Wang L."/>
            <person name="Wei J.-C."/>
        </authorList>
    </citation>
    <scope>NUCLEOTIDE SEQUENCE [LARGE SCALE GENOMIC DNA]</scope>
    <source>
        <strain evidence="6">Z07020 / HMAS-L-300199</strain>
    </source>
</reference>
<dbReference type="InterPro" id="IPR036291">
    <property type="entry name" value="NAD(P)-bd_dom_sf"/>
</dbReference>
<evidence type="ECO:0000256" key="2">
    <source>
        <dbReference type="ARBA" id="ARBA00022857"/>
    </source>
</evidence>
<comment type="similarity">
    <text evidence="1">Belongs to the short-chain dehydrogenases/reductases (SDR) family.</text>
</comment>
<evidence type="ECO:0008006" key="7">
    <source>
        <dbReference type="Google" id="ProtNLM"/>
    </source>
</evidence>
<sequence>MPPKTTSTPPKTTNTPSKTTNMPPSATNTPPSASTTSPKTTFLVTGGNRGIGKGFVEHYLSKPNYTVIAGVRNPNDATSKALFGLPKGPGSSIIVVKIDSASETDAASAIKKLQSAHGITALNVVVASAGISKVFPPVSEAKIPDVLEHFSVNVLGIIHLFQAVLPLLNNAKAPKFITMSTSAASLGDMEKRNFPNTPYGTSKAALNYITRKIHFENPKLTAFPLDPGWVQTDMGNDGAKALGFEKAEIPLGVSIDGMTKVIAAATREKTSGKFMFYNGTVEAW</sequence>
<feature type="compositionally biased region" description="Low complexity" evidence="4">
    <location>
        <begin position="1"/>
        <end position="41"/>
    </location>
</feature>
<gene>
    <name evidence="5" type="ORF">EPUS_01355</name>
</gene>
<organism evidence="5 6">
    <name type="scientific">Endocarpon pusillum (strain Z07020 / HMAS-L-300199)</name>
    <name type="common">Lichen-forming fungus</name>
    <dbReference type="NCBI Taxonomy" id="1263415"/>
    <lineage>
        <taxon>Eukaryota</taxon>
        <taxon>Fungi</taxon>
        <taxon>Dikarya</taxon>
        <taxon>Ascomycota</taxon>
        <taxon>Pezizomycotina</taxon>
        <taxon>Eurotiomycetes</taxon>
        <taxon>Chaetothyriomycetidae</taxon>
        <taxon>Verrucariales</taxon>
        <taxon>Verrucariaceae</taxon>
        <taxon>Endocarpon</taxon>
    </lineage>
</organism>
<dbReference type="PROSITE" id="PS00061">
    <property type="entry name" value="ADH_SHORT"/>
    <property type="match status" value="1"/>
</dbReference>
<evidence type="ECO:0000256" key="1">
    <source>
        <dbReference type="ARBA" id="ARBA00006484"/>
    </source>
</evidence>